<dbReference type="AlphaFoldDB" id="A0A2S0P9P6"/>
<dbReference type="Proteomes" id="UP000244173">
    <property type="component" value="Chromosome"/>
</dbReference>
<evidence type="ECO:0000256" key="3">
    <source>
        <dbReference type="ARBA" id="ARBA00023163"/>
    </source>
</evidence>
<dbReference type="PROSITE" id="PS50042">
    <property type="entry name" value="CNMP_BINDING_3"/>
    <property type="match status" value="1"/>
</dbReference>
<dbReference type="PANTHER" id="PTHR24567:SF74">
    <property type="entry name" value="HTH-TYPE TRANSCRIPTIONAL REGULATOR ARCR"/>
    <property type="match status" value="1"/>
</dbReference>
<dbReference type="PROSITE" id="PS51063">
    <property type="entry name" value="HTH_CRP_2"/>
    <property type="match status" value="1"/>
</dbReference>
<evidence type="ECO:0000259" key="4">
    <source>
        <dbReference type="PROSITE" id="PS50042"/>
    </source>
</evidence>
<dbReference type="InterPro" id="IPR050397">
    <property type="entry name" value="Env_Response_Regulators"/>
</dbReference>
<dbReference type="Pfam" id="PF00027">
    <property type="entry name" value="cNMP_binding"/>
    <property type="match status" value="1"/>
</dbReference>
<keyword evidence="2" id="KW-0238">DNA-binding</keyword>
<dbReference type="InterPro" id="IPR012318">
    <property type="entry name" value="HTH_CRP"/>
</dbReference>
<dbReference type="InterPro" id="IPR036390">
    <property type="entry name" value="WH_DNA-bd_sf"/>
</dbReference>
<feature type="domain" description="HTH crp-type" evidence="5">
    <location>
        <begin position="173"/>
        <end position="243"/>
    </location>
</feature>
<dbReference type="CDD" id="cd00038">
    <property type="entry name" value="CAP_ED"/>
    <property type="match status" value="1"/>
</dbReference>
<dbReference type="SMART" id="SM00100">
    <property type="entry name" value="cNMP"/>
    <property type="match status" value="1"/>
</dbReference>
<dbReference type="SUPFAM" id="SSF51206">
    <property type="entry name" value="cAMP-binding domain-like"/>
    <property type="match status" value="1"/>
</dbReference>
<evidence type="ECO:0000313" key="7">
    <source>
        <dbReference type="Proteomes" id="UP000244173"/>
    </source>
</evidence>
<dbReference type="Gene3D" id="1.10.10.10">
    <property type="entry name" value="Winged helix-like DNA-binding domain superfamily/Winged helix DNA-binding domain"/>
    <property type="match status" value="1"/>
</dbReference>
<feature type="domain" description="Cyclic nucleotide-binding" evidence="4">
    <location>
        <begin position="39"/>
        <end position="159"/>
    </location>
</feature>
<dbReference type="PANTHER" id="PTHR24567">
    <property type="entry name" value="CRP FAMILY TRANSCRIPTIONAL REGULATORY PROTEIN"/>
    <property type="match status" value="1"/>
</dbReference>
<dbReference type="InterPro" id="IPR036388">
    <property type="entry name" value="WH-like_DNA-bd_sf"/>
</dbReference>
<dbReference type="GO" id="GO:0005829">
    <property type="term" value="C:cytosol"/>
    <property type="evidence" value="ECO:0007669"/>
    <property type="project" value="TreeGrafter"/>
</dbReference>
<dbReference type="STRING" id="1122240.GCA_000620105_02211"/>
<dbReference type="EMBL" id="CP028519">
    <property type="protein sequence ID" value="AVY94052.1"/>
    <property type="molecule type" value="Genomic_DNA"/>
</dbReference>
<dbReference type="CDD" id="cd00092">
    <property type="entry name" value="HTH_CRP"/>
    <property type="match status" value="1"/>
</dbReference>
<dbReference type="SMART" id="SM00419">
    <property type="entry name" value="HTH_CRP"/>
    <property type="match status" value="1"/>
</dbReference>
<evidence type="ECO:0000256" key="2">
    <source>
        <dbReference type="ARBA" id="ARBA00023125"/>
    </source>
</evidence>
<proteinExistence type="predicted"/>
<dbReference type="Gene3D" id="2.60.120.10">
    <property type="entry name" value="Jelly Rolls"/>
    <property type="match status" value="1"/>
</dbReference>
<dbReference type="Pfam" id="PF13545">
    <property type="entry name" value="HTH_Crp_2"/>
    <property type="match status" value="1"/>
</dbReference>
<accession>A0A2S0P9P6</accession>
<keyword evidence="3" id="KW-0804">Transcription</keyword>
<dbReference type="InterPro" id="IPR000595">
    <property type="entry name" value="cNMP-bd_dom"/>
</dbReference>
<name>A0A2S0P9P6_9NEIS</name>
<evidence type="ECO:0000259" key="5">
    <source>
        <dbReference type="PROSITE" id="PS51063"/>
    </source>
</evidence>
<keyword evidence="7" id="KW-1185">Reference proteome</keyword>
<dbReference type="KEGG" id="maer:DAI18_08330"/>
<evidence type="ECO:0000313" key="6">
    <source>
        <dbReference type="EMBL" id="AVY94052.1"/>
    </source>
</evidence>
<dbReference type="InterPro" id="IPR018490">
    <property type="entry name" value="cNMP-bd_dom_sf"/>
</dbReference>
<keyword evidence="1" id="KW-0805">Transcription regulation</keyword>
<organism evidence="6 7">
    <name type="scientific">Microvirgula aerodenitrificans</name>
    <dbReference type="NCBI Taxonomy" id="57480"/>
    <lineage>
        <taxon>Bacteria</taxon>
        <taxon>Pseudomonadati</taxon>
        <taxon>Pseudomonadota</taxon>
        <taxon>Betaproteobacteria</taxon>
        <taxon>Neisseriales</taxon>
        <taxon>Aquaspirillaceae</taxon>
        <taxon>Microvirgula</taxon>
    </lineage>
</organism>
<dbReference type="InterPro" id="IPR014710">
    <property type="entry name" value="RmlC-like_jellyroll"/>
</dbReference>
<gene>
    <name evidence="6" type="ORF">DAI18_08330</name>
</gene>
<sequence length="263" mass="28521">MIIEKGAKTHAVSGVHMPGGVSKCGDLRAGPSMLQQVPLFAVLSDVELERLLKWVAIRAFSKGEVIVGQAPVRDELYFLLHGQLQVLGRLEDGRDFSLGTVVPGGFFGELGVIDALPPSVAVVALKPSRVGVLPGEQARELFCQVPAVAELMLRHLTRMLRQSNAFRVLLGMPNAPQRVYGFLCMLRQPQAGGVQVIETMPSQQDVANMINTSRESVSRTLSDLLRRGVLEKGGGKYIVRQPDVLEALAHGMPVRALRVEMAA</sequence>
<evidence type="ECO:0000256" key="1">
    <source>
        <dbReference type="ARBA" id="ARBA00023015"/>
    </source>
</evidence>
<dbReference type="GO" id="GO:0003700">
    <property type="term" value="F:DNA-binding transcription factor activity"/>
    <property type="evidence" value="ECO:0007669"/>
    <property type="project" value="TreeGrafter"/>
</dbReference>
<protein>
    <submittedName>
        <fullName evidence="6">Crp/Fnr family transcriptional regulator</fullName>
    </submittedName>
</protein>
<dbReference type="GO" id="GO:0003677">
    <property type="term" value="F:DNA binding"/>
    <property type="evidence" value="ECO:0007669"/>
    <property type="project" value="UniProtKB-KW"/>
</dbReference>
<reference evidence="6 7" key="1">
    <citation type="submission" date="2018-04" db="EMBL/GenBank/DDBJ databases">
        <title>Denitrifier Microvirgula.</title>
        <authorList>
            <person name="Anderson E."/>
            <person name="Jang J."/>
            <person name="Ishii S."/>
        </authorList>
    </citation>
    <scope>NUCLEOTIDE SEQUENCE [LARGE SCALE GENOMIC DNA]</scope>
    <source>
        <strain evidence="6 7">BE2.4</strain>
    </source>
</reference>
<dbReference type="SUPFAM" id="SSF46785">
    <property type="entry name" value="Winged helix' DNA-binding domain"/>
    <property type="match status" value="1"/>
</dbReference>